<protein>
    <submittedName>
        <fullName evidence="3">Cysteine-rich neurotrophic factor</fullName>
    </submittedName>
</protein>
<proteinExistence type="predicted"/>
<evidence type="ECO:0000256" key="1">
    <source>
        <dbReference type="SAM" id="SignalP"/>
    </source>
</evidence>
<accession>A0ABM1AG41</accession>
<dbReference type="GeneID" id="101851105"/>
<keyword evidence="2" id="KW-1185">Reference proteome</keyword>
<organism evidence="2 3">
    <name type="scientific">Aplysia californica</name>
    <name type="common">California sea hare</name>
    <dbReference type="NCBI Taxonomy" id="6500"/>
    <lineage>
        <taxon>Eukaryota</taxon>
        <taxon>Metazoa</taxon>
        <taxon>Spiralia</taxon>
        <taxon>Lophotrochozoa</taxon>
        <taxon>Mollusca</taxon>
        <taxon>Gastropoda</taxon>
        <taxon>Heterobranchia</taxon>
        <taxon>Euthyneura</taxon>
        <taxon>Tectipleura</taxon>
        <taxon>Aplysiida</taxon>
        <taxon>Aplysioidea</taxon>
        <taxon>Aplysiidae</taxon>
        <taxon>Aplysia</taxon>
    </lineage>
</organism>
<reference evidence="3" key="1">
    <citation type="submission" date="2025-08" db="UniProtKB">
        <authorList>
            <consortium name="RefSeq"/>
        </authorList>
    </citation>
    <scope>IDENTIFICATION</scope>
</reference>
<evidence type="ECO:0000313" key="2">
    <source>
        <dbReference type="Proteomes" id="UP000694888"/>
    </source>
</evidence>
<dbReference type="RefSeq" id="XP_012946976.1">
    <property type="nucleotide sequence ID" value="XM_013091522.2"/>
</dbReference>
<name>A0ABM1AG41_APLCA</name>
<dbReference type="Proteomes" id="UP000694888">
    <property type="component" value="Unplaced"/>
</dbReference>
<feature type="chain" id="PRO_5045313784" evidence="1">
    <location>
        <begin position="19"/>
        <end position="112"/>
    </location>
</feature>
<evidence type="ECO:0000313" key="3">
    <source>
        <dbReference type="RefSeq" id="XP_012946976.1"/>
    </source>
</evidence>
<sequence length="112" mass="12816">MQMRLFALVSLMAVSSLAMDDIAPYWCSPVCQDFIALRNQCEDSRNCFEGGYNENTYSCLEPCWEIAAPCLQACRDNIYILLRTCDARCSTYGECMEDCFAEEFQAYKPELP</sequence>
<keyword evidence="1" id="KW-0732">Signal</keyword>
<gene>
    <name evidence="3" type="primary">LOC101851105</name>
</gene>
<feature type="signal peptide" evidence="1">
    <location>
        <begin position="1"/>
        <end position="18"/>
    </location>
</feature>